<proteinExistence type="inferred from homology"/>
<evidence type="ECO:0000256" key="2">
    <source>
        <dbReference type="ARBA" id="ARBA00022801"/>
    </source>
</evidence>
<accession>A0A1D2KRL5</accession>
<comment type="similarity">
    <text evidence="1">Belongs to the isochorismatase family.</text>
</comment>
<dbReference type="EMBL" id="OUNC01000004">
    <property type="protein sequence ID" value="SPP26895.1"/>
    <property type="molecule type" value="Genomic_DNA"/>
</dbReference>
<dbReference type="GO" id="GO:0008936">
    <property type="term" value="F:nicotinamidase activity"/>
    <property type="evidence" value="ECO:0007669"/>
    <property type="project" value="UniProtKB-EC"/>
</dbReference>
<evidence type="ECO:0000256" key="1">
    <source>
        <dbReference type="ARBA" id="ARBA00006336"/>
    </source>
</evidence>
<dbReference type="InterPro" id="IPR000868">
    <property type="entry name" value="Isochorismatase-like_dom"/>
</dbReference>
<evidence type="ECO:0000313" key="7">
    <source>
        <dbReference type="Proteomes" id="UP000270190"/>
    </source>
</evidence>
<keyword evidence="2 5" id="KW-0378">Hydrolase</keyword>
<dbReference type="PANTHER" id="PTHR43540">
    <property type="entry name" value="PEROXYUREIDOACRYLATE/UREIDOACRYLATE AMIDOHYDROLASE-RELATED"/>
    <property type="match status" value="1"/>
</dbReference>
<dbReference type="RefSeq" id="WP_029090953.1">
    <property type="nucleotide sequence ID" value="NZ_CBCPHX010000001.1"/>
</dbReference>
<dbReference type="AlphaFoldDB" id="A0A1D2KRL5"/>
<dbReference type="KEGG" id="bths:CNY62_12320"/>
<protein>
    <submittedName>
        <fullName evidence="4">Isochorismatase</fullName>
    </submittedName>
    <submittedName>
        <fullName evidence="5">Nicotinamidase NAD salvage pathway</fullName>
        <ecNumber evidence="5">3.5.1.19</ecNumber>
    </submittedName>
</protein>
<evidence type="ECO:0000313" key="6">
    <source>
        <dbReference type="Proteomes" id="UP000243591"/>
    </source>
</evidence>
<dbReference type="EC" id="3.5.1.19" evidence="5"/>
<dbReference type="InterPro" id="IPR050272">
    <property type="entry name" value="Isochorismatase-like_hydrls"/>
</dbReference>
<evidence type="ECO:0000313" key="4">
    <source>
        <dbReference type="EMBL" id="ATF27084.1"/>
    </source>
</evidence>
<dbReference type="Proteomes" id="UP000243591">
    <property type="component" value="Chromosome"/>
</dbReference>
<dbReference type="Gene3D" id="3.40.50.850">
    <property type="entry name" value="Isochorismatase-like"/>
    <property type="match status" value="1"/>
</dbReference>
<dbReference type="Pfam" id="PF00857">
    <property type="entry name" value="Isochorismatase"/>
    <property type="match status" value="1"/>
</dbReference>
<dbReference type="PANTHER" id="PTHR43540:SF10">
    <property type="entry name" value="ISOCHORISMATASE"/>
    <property type="match status" value="1"/>
</dbReference>
<dbReference type="GeneID" id="66536135"/>
<keyword evidence="6" id="KW-1185">Reference proteome</keyword>
<dbReference type="CDD" id="cd00431">
    <property type="entry name" value="cysteine_hydrolases"/>
    <property type="match status" value="1"/>
</dbReference>
<dbReference type="EMBL" id="CP023483">
    <property type="protein sequence ID" value="ATF27084.1"/>
    <property type="molecule type" value="Genomic_DNA"/>
</dbReference>
<dbReference type="STRING" id="2756.BFR44_03800"/>
<reference evidence="5" key="2">
    <citation type="submission" date="2018-04" db="EMBL/GenBank/DDBJ databases">
        <authorList>
            <person name="Go L.Y."/>
            <person name="Mitchell J.A."/>
        </authorList>
    </citation>
    <scope>NUCLEOTIDE SEQUENCE</scope>
    <source>
        <strain evidence="5">BSAS1 3</strain>
    </source>
</reference>
<reference evidence="4 6" key="1">
    <citation type="submission" date="2017-09" db="EMBL/GenBank/DDBJ databases">
        <title>Complete Genome Sequences of Two Strains of the Meat Spoilage Bacterium Brochothrix thermosphacta Isolated from Ground Chicken.</title>
        <authorList>
            <person name="Paoli G.C."/>
            <person name="Wijey C."/>
            <person name="Chen C.-Y."/>
            <person name="Nguyen L."/>
            <person name="Yan X."/>
            <person name="Irwin P.L."/>
        </authorList>
    </citation>
    <scope>NUCLEOTIDE SEQUENCE [LARGE SCALE GENOMIC DNA]</scope>
    <source>
        <strain evidence="4 6">BI</strain>
    </source>
</reference>
<dbReference type="InterPro" id="IPR036380">
    <property type="entry name" value="Isochorismatase-like_sf"/>
</dbReference>
<dbReference type="Proteomes" id="UP000270190">
    <property type="component" value="Unassembled WGS sequence"/>
</dbReference>
<evidence type="ECO:0000259" key="3">
    <source>
        <dbReference type="Pfam" id="PF00857"/>
    </source>
</evidence>
<sequence length="182" mass="20492">MNRALLVIDYTNDFVATEGSLTCGEAGQAIEETLLNLLETFAINQDEIVMAVDYHQLNDRYHPENKLFPPHNINGTAGRELYGSVQNWYDAHQRDKNVFWLDKTRYSAFAGTNLDMHLRERNITEVHLVGVCTDICVLHTAISAYNLGYKIVVHEAGVASFNQAGHQWALSHFKASLGAEVR</sequence>
<evidence type="ECO:0000313" key="5">
    <source>
        <dbReference type="EMBL" id="SPP26895.1"/>
    </source>
</evidence>
<organism evidence="4 6">
    <name type="scientific">Brochothrix thermosphacta</name>
    <name type="common">Microbacterium thermosphactum</name>
    <dbReference type="NCBI Taxonomy" id="2756"/>
    <lineage>
        <taxon>Bacteria</taxon>
        <taxon>Bacillati</taxon>
        <taxon>Bacillota</taxon>
        <taxon>Bacilli</taxon>
        <taxon>Bacillales</taxon>
        <taxon>Listeriaceae</taxon>
        <taxon>Brochothrix</taxon>
    </lineage>
</organism>
<gene>
    <name evidence="5" type="primary">pncA</name>
    <name evidence="5" type="ORF">BTBSAS_120031</name>
    <name evidence="4" type="ORF">CNY62_12320</name>
</gene>
<dbReference type="SUPFAM" id="SSF52499">
    <property type="entry name" value="Isochorismatase-like hydrolases"/>
    <property type="match status" value="1"/>
</dbReference>
<name>A0A1D2KRL5_BROTH</name>
<dbReference type="OrthoDB" id="9796485at2"/>
<feature type="domain" description="Isochorismatase-like" evidence="3">
    <location>
        <begin position="4"/>
        <end position="177"/>
    </location>
</feature>
<reference evidence="7" key="3">
    <citation type="submission" date="2018-04" db="EMBL/GenBank/DDBJ databases">
        <authorList>
            <person name="Illikoud N."/>
        </authorList>
    </citation>
    <scope>NUCLEOTIDE SEQUENCE [LARGE SCALE GENOMIC DNA]</scope>
</reference>